<feature type="compositionally biased region" description="Low complexity" evidence="1">
    <location>
        <begin position="404"/>
        <end position="414"/>
    </location>
</feature>
<name>A0A1E7F6X6_9STRA</name>
<feature type="compositionally biased region" description="Basic and acidic residues" evidence="1">
    <location>
        <begin position="388"/>
        <end position="397"/>
    </location>
</feature>
<sequence>MEHANIPYEENFHQQAVDGRRRIARRRARRLELITVLQQTEEFPFRSENKTDELVEAFLENLKDDIHDMICESDQDDGNYQGLDSDRDTEAEVETWCNTKAASFIPIVAGLAIELGLFDEQQRGGLLFDGEGPPGLYILHHLMHSDPIARRSQEHHEHIDDKYLQVLIRLRTMGLLKKEDIQRYSLLNHYLYYGEKRFRFLVEWDPSALTHTNRRGCIPLHGPIHRSSIRGFKFVFEYGIHYFPKKEGINLLFRKTRSGGTPFQFACCIYGHEQVMEVVEDTLMRYSDIPISIADALLSAAIDENVHLDCVYFLIRREPDILVKLLSNPSPLAITAVSNRNNNNDNDKNDDSNYNNSNDKNDGTSNPLGKTKKLNSKTTIKERKRKRDIYQKRNNERMKRKHNNNSNNNNDNHV</sequence>
<evidence type="ECO:0000313" key="3">
    <source>
        <dbReference type="Proteomes" id="UP000095751"/>
    </source>
</evidence>
<feature type="region of interest" description="Disordered" evidence="1">
    <location>
        <begin position="337"/>
        <end position="414"/>
    </location>
</feature>
<dbReference type="PANTHER" id="PTHR16148">
    <property type="entry name" value="NF-KAPPA-B-REPRESSING FACTOR-RELATED"/>
    <property type="match status" value="1"/>
</dbReference>
<dbReference type="Proteomes" id="UP000095751">
    <property type="component" value="Unassembled WGS sequence"/>
</dbReference>
<organism evidence="2 3">
    <name type="scientific">Fragilariopsis cylindrus CCMP1102</name>
    <dbReference type="NCBI Taxonomy" id="635003"/>
    <lineage>
        <taxon>Eukaryota</taxon>
        <taxon>Sar</taxon>
        <taxon>Stramenopiles</taxon>
        <taxon>Ochrophyta</taxon>
        <taxon>Bacillariophyta</taxon>
        <taxon>Bacillariophyceae</taxon>
        <taxon>Bacillariophycidae</taxon>
        <taxon>Bacillariales</taxon>
        <taxon>Bacillariaceae</taxon>
        <taxon>Fragilariopsis</taxon>
    </lineage>
</organism>
<dbReference type="KEGG" id="fcy:FRACYDRAFT_242254"/>
<keyword evidence="3" id="KW-1185">Reference proteome</keyword>
<proteinExistence type="predicted"/>
<dbReference type="Gene3D" id="1.25.40.20">
    <property type="entry name" value="Ankyrin repeat-containing domain"/>
    <property type="match status" value="1"/>
</dbReference>
<reference evidence="2 3" key="1">
    <citation type="submission" date="2016-09" db="EMBL/GenBank/DDBJ databases">
        <title>Extensive genetic diversity and differential bi-allelic expression allows diatom success in the polar Southern Ocean.</title>
        <authorList>
            <consortium name="DOE Joint Genome Institute"/>
            <person name="Mock T."/>
            <person name="Otillar R.P."/>
            <person name="Strauss J."/>
            <person name="Dupont C."/>
            <person name="Frickenhaus S."/>
            <person name="Maumus F."/>
            <person name="Mcmullan M."/>
            <person name="Sanges R."/>
            <person name="Schmutz J."/>
            <person name="Toseland A."/>
            <person name="Valas R."/>
            <person name="Veluchamy A."/>
            <person name="Ward B.J."/>
            <person name="Allen A."/>
            <person name="Barry K."/>
            <person name="Falciatore A."/>
            <person name="Ferrante M."/>
            <person name="Fortunato A.E."/>
            <person name="Gloeckner G."/>
            <person name="Gruber A."/>
            <person name="Hipkin R."/>
            <person name="Janech M."/>
            <person name="Kroth P."/>
            <person name="Leese F."/>
            <person name="Lindquist E."/>
            <person name="Lyon B.R."/>
            <person name="Martin J."/>
            <person name="Mayer C."/>
            <person name="Parker M."/>
            <person name="Quesneville H."/>
            <person name="Raymond J."/>
            <person name="Uhlig C."/>
            <person name="Valentin K.U."/>
            <person name="Worden A.Z."/>
            <person name="Armbrust E.V."/>
            <person name="Bowler C."/>
            <person name="Green B."/>
            <person name="Moulton V."/>
            <person name="Van Oosterhout C."/>
            <person name="Grigoriev I."/>
        </authorList>
    </citation>
    <scope>NUCLEOTIDE SEQUENCE [LARGE SCALE GENOMIC DNA]</scope>
    <source>
        <strain evidence="2 3">CCMP1102</strain>
    </source>
</reference>
<dbReference type="EMBL" id="KV784361">
    <property type="protein sequence ID" value="OEU13900.1"/>
    <property type="molecule type" value="Genomic_DNA"/>
</dbReference>
<gene>
    <name evidence="2" type="ORF">FRACYDRAFT_242254</name>
</gene>
<evidence type="ECO:0000313" key="2">
    <source>
        <dbReference type="EMBL" id="OEU13900.1"/>
    </source>
</evidence>
<accession>A0A1E7F6X6</accession>
<dbReference type="InterPro" id="IPR036770">
    <property type="entry name" value="Ankyrin_rpt-contain_sf"/>
</dbReference>
<dbReference type="AlphaFoldDB" id="A0A1E7F6X6"/>
<dbReference type="InParanoid" id="A0A1E7F6X6"/>
<dbReference type="PANTHER" id="PTHR16148:SF14">
    <property type="entry name" value="MYND-TYPE DOMAIN-CONTAINING PROTEIN"/>
    <property type="match status" value="1"/>
</dbReference>
<protein>
    <submittedName>
        <fullName evidence="2">Uncharacterized protein</fullName>
    </submittedName>
</protein>
<evidence type="ECO:0000256" key="1">
    <source>
        <dbReference type="SAM" id="MobiDB-lite"/>
    </source>
</evidence>